<keyword evidence="15" id="KW-1185">Reference proteome</keyword>
<evidence type="ECO:0000259" key="11">
    <source>
        <dbReference type="Pfam" id="PF10350"/>
    </source>
</evidence>
<dbReference type="Proteomes" id="UP001217582">
    <property type="component" value="Chromosome 1"/>
</dbReference>
<evidence type="ECO:0000256" key="2">
    <source>
        <dbReference type="ARBA" id="ARBA00004687"/>
    </source>
</evidence>
<feature type="domain" description="Glycosyl transferase family 1" evidence="9">
    <location>
        <begin position="1565"/>
        <end position="1702"/>
    </location>
</feature>
<dbReference type="SUPFAM" id="SSF48371">
    <property type="entry name" value="ARM repeat"/>
    <property type="match status" value="1"/>
</dbReference>
<organism evidence="14 15">
    <name type="scientific">Malassezia arunalokei</name>
    <dbReference type="NCBI Taxonomy" id="1514897"/>
    <lineage>
        <taxon>Eukaryota</taxon>
        <taxon>Fungi</taxon>
        <taxon>Dikarya</taxon>
        <taxon>Basidiomycota</taxon>
        <taxon>Ustilaginomycotina</taxon>
        <taxon>Malasseziomycetes</taxon>
        <taxon>Malasseziales</taxon>
        <taxon>Malasseziaceae</taxon>
        <taxon>Malassezia</taxon>
    </lineage>
</organism>
<comment type="pathway">
    <text evidence="2">Glycolipid biosynthesis; glycosylphosphatidylinositol-anchor biosynthesis.</text>
</comment>
<dbReference type="Pfam" id="PF25150">
    <property type="entry name" value="TPR_Trm732"/>
    <property type="match status" value="1"/>
</dbReference>
<dbReference type="InterPro" id="IPR011989">
    <property type="entry name" value="ARM-like"/>
</dbReference>
<dbReference type="Pfam" id="PF25151">
    <property type="entry name" value="TPR_Trm732_C"/>
    <property type="match status" value="1"/>
</dbReference>
<dbReference type="FunFam" id="3.40.50.2000:FF:000026">
    <property type="entry name" value="Phosphatidylinositol N-acetylglucosaminyltransferase subunit A"/>
    <property type="match status" value="1"/>
</dbReference>
<dbReference type="GO" id="GO:0000506">
    <property type="term" value="C:glycosylphosphatidylinositol-N-acetylglucosaminyltransferase (GPI-GnT) complex"/>
    <property type="evidence" value="ECO:0007669"/>
    <property type="project" value="InterPro"/>
</dbReference>
<sequence length="1796" mass="200816">MTAIEARQQVQAAIDALVETPRDVEVSLIRILEQVVSLLRSPHPYDADQKGRTLSFGIDALRAWCAAWEALSVSDIQGFCGADVWHVLCLRIMEIFNLPLFSGSQRMRTLTMQMCARFDTMKCSSLPPFASMLLDEADKSECQAQFMIQEALLAHYGMRILSKPPSEFYMQVLHGIQQGFGHISRRSHLAITFMEHAPMNDWLEPLARALCASEDRGIEHLVAHVVHPWLDRKPQVLQPMLDALKEERAKMYVLQAAKMHHLCVVEEMVPGKVRIPIDMLQTCLASSSSRMRVGALALCVEARTPSMLLTLSERQMILQFFQRCLHLSSAVARKDTIALFVKLLVRIRTSCHKMKDQCVQEMQNFIHSLYQYMVHAMHPGAPYPSTILGVSLLFLLFEATTPPKEASPLPLIHESVLRDAVRALHKAQKTYPATALAPIAASGALMHRLLYLATESTYDDVQSTAVLILLRRSSHANSFWADREFVWQHIVSQSWQLLTAPKESDAHAGLQLLKLYHKACVPEMHEFLLVRMGGKTCGDWTCSLMDVHAGRLEAQLDEARESFAHASLKGIHGTVAALAYLAEAADTVPHKRMHDLIQRVWTLVSPYLCAAAPENAEAEEEDQVHESPVSQRILSFSWRAMKEVAALHEVCALSHMTEDAVQEASDLFLTWLLSIRHRGAFSMVYPRYHGMARAICEQGGHGPDAWLKACMERVDRDASQFSTTRRSAGLGYAVLALLSAHKGRKLMDLTTSTIRRLLSMATGHESIRTIHALNVMRVLVMDSSIASAMRPHLGETLACAVTSFRSVHWSVRNAAMMLFSAISTRYFGTSAFGRRVNTRSAKLETLWRESDALADALKSTLYTCMQDQDADGGHGSALYAVLCLFSRSDASMCTDTMLDMLYRCTRSKHAAVRTLAAQCYATLTPTEQRYETGARLLREASTRDQNALAGALAILEHWASPVYKEMVVSRMDLLEKNACPVTMASFLQVAERCEAQGPVRLWLLSWLEMTEPQDPFMVWFVPVACRMVWDALPISILQGPYRAILIGMMSAEPELTARMPWDQRDTVKMLEDTLWDAQMPLQARTHAAHVLDELHASLDAQALLTLCLSTEHVPLREALLPLLGRAVQPDTLEPCLWICDACAKEEAPRASRLGVARALARMKETSHVRKDLLIVRLLHDDDPDVREAACALCDTSHRVMKRGPDACTQDLWQKHLHEPAFQAYVWQMLVPATCTYAPLTWAATREDDPSLFPTEAANQYHDAVSDVLRAFRVCMTLAPHPHLRVWADEARGHLDRDVDLVRPGAYLMHLQRACLVRLACAAGIFDDMARVLRVCRDQLLLPPMDEWVPNEEPVEPTSPPSVGPLRIALLSDFFFPNVGGVERHMYMIGQHLIRRGHKVRTTTLTQVIVITHAYSPDRVGVRYLSAGIKVYYVPYGVLVRQDTLPNFFGLMPVLRSILIRERIQIVHAHQALSSMAHEGLFHAKCLGLKAVFTDHSLFGFADVGSILTNKLLRFALTDVDHVVCVSHTGRENTVLRAALHPENVSTIPNAVDAHQLYPDPAPCPDGGICVVVLSRLMYRKGIDLLLEAIPPLCEQHPDVRFVIGGDGPKYVELEQMRERHMLQDRVELVGAVRQRDIRAHLTRGQLFLNTSLTEAFGTTIIEATCAGLYVVTTKVGGIPELLPPSMMRLAEPCAEAIVDAMSHAIEYIRSGKHDAMAQHRRVASMYSWAETTQRLETVYARAMAAPQRSVTERFQRYLAVGGPVGGPIICLVVAAQMILALILEWVLPDASIPRVP</sequence>
<evidence type="ECO:0000259" key="10">
    <source>
        <dbReference type="Pfam" id="PF08288"/>
    </source>
</evidence>
<proteinExistence type="predicted"/>
<evidence type="ECO:0000256" key="6">
    <source>
        <dbReference type="ARBA" id="ARBA00022679"/>
    </source>
</evidence>
<evidence type="ECO:0000313" key="14">
    <source>
        <dbReference type="EMBL" id="WFD14010.1"/>
    </source>
</evidence>
<evidence type="ECO:0000256" key="7">
    <source>
        <dbReference type="ARBA" id="ARBA00032160"/>
    </source>
</evidence>
<dbReference type="EMBL" id="CP119916">
    <property type="protein sequence ID" value="WFD14010.1"/>
    <property type="molecule type" value="Genomic_DNA"/>
</dbReference>
<evidence type="ECO:0000256" key="8">
    <source>
        <dbReference type="ARBA" id="ARBA00068617"/>
    </source>
</evidence>
<feature type="domain" description="PIGA GPI anchor biosynthesis" evidence="10">
    <location>
        <begin position="1412"/>
        <end position="1502"/>
    </location>
</feature>
<keyword evidence="6 14" id="KW-0808">Transferase</keyword>
<evidence type="ECO:0000259" key="13">
    <source>
        <dbReference type="Pfam" id="PF25151"/>
    </source>
</evidence>
<evidence type="ECO:0000256" key="5">
    <source>
        <dbReference type="ARBA" id="ARBA00022676"/>
    </source>
</evidence>
<dbReference type="PANTHER" id="PTHR45871:SF1">
    <property type="entry name" value="PHOSPHATIDYLINOSITOL N-ACETYLGLUCOSAMINYLTRANSFERASE SUBUNIT A"/>
    <property type="match status" value="1"/>
</dbReference>
<name>A0AAJ5YVJ4_9BASI</name>
<dbReference type="PANTHER" id="PTHR45871">
    <property type="entry name" value="N-ACETYLGLUCOSAMINYL-PHOSPHATIDYLINOSITOL BIOSYNTHETIC PROTEIN"/>
    <property type="match status" value="1"/>
</dbReference>
<dbReference type="InterPro" id="IPR016024">
    <property type="entry name" value="ARM-type_fold"/>
</dbReference>
<evidence type="ECO:0000256" key="3">
    <source>
        <dbReference type="ARBA" id="ARBA00012420"/>
    </source>
</evidence>
<feature type="domain" description="tRNA (32-2'-O)-methyltransferase regulator THADA-like TPR repeats region" evidence="12">
    <location>
        <begin position="200"/>
        <end position="399"/>
    </location>
</feature>
<accession>A0AAJ5YVJ4</accession>
<evidence type="ECO:0000256" key="4">
    <source>
        <dbReference type="ARBA" id="ARBA00022502"/>
    </source>
</evidence>
<dbReference type="Pfam" id="PF00534">
    <property type="entry name" value="Glycos_transf_1"/>
    <property type="match status" value="1"/>
</dbReference>
<feature type="domain" description="tRNA (32-2'-O)-methyltransferase regulator THADA-like C-terminal TPR repeats region" evidence="13">
    <location>
        <begin position="812"/>
        <end position="956"/>
    </location>
</feature>
<dbReference type="Gene3D" id="3.40.50.2000">
    <property type="entry name" value="Glycogen Phosphorylase B"/>
    <property type="match status" value="2"/>
</dbReference>
<feature type="domain" description="DUF2428" evidence="11">
    <location>
        <begin position="590"/>
        <end position="810"/>
    </location>
</feature>
<evidence type="ECO:0000259" key="12">
    <source>
        <dbReference type="Pfam" id="PF25150"/>
    </source>
</evidence>
<dbReference type="InterPro" id="IPR013234">
    <property type="entry name" value="PIGA_GPI_anchor_biosynthesis"/>
</dbReference>
<dbReference type="InterPro" id="IPR039507">
    <property type="entry name" value="PIG-A/GPI3"/>
</dbReference>
<dbReference type="CDD" id="cd03796">
    <property type="entry name" value="GT4_PIG-A-like"/>
    <property type="match status" value="1"/>
</dbReference>
<keyword evidence="4" id="KW-0337">GPI-anchor biosynthesis</keyword>
<evidence type="ECO:0000256" key="1">
    <source>
        <dbReference type="ARBA" id="ARBA00003265"/>
    </source>
</evidence>
<dbReference type="GO" id="GO:0017176">
    <property type="term" value="F:phosphatidylinositol N-acetylglucosaminyltransferase activity"/>
    <property type="evidence" value="ECO:0007669"/>
    <property type="project" value="UniProtKB-EC"/>
</dbReference>
<comment type="function">
    <text evidence="1">Catalytic subunit in the complex catalyzing the transfer of N-acetylglucosamine from UDP-N-acetylglucosamine to phosphatidylinositol, the first step of GPI biosynthesis.</text>
</comment>
<dbReference type="InterPro" id="IPR019442">
    <property type="entry name" value="THADA/TRM732_DUF2428"/>
</dbReference>
<evidence type="ECO:0000313" key="15">
    <source>
        <dbReference type="Proteomes" id="UP001217582"/>
    </source>
</evidence>
<gene>
    <name evidence="14" type="primary">SPT14</name>
    <name evidence="14" type="ORF">MARU1_000005</name>
</gene>
<dbReference type="Pfam" id="PF10350">
    <property type="entry name" value="DUF2428"/>
    <property type="match status" value="1"/>
</dbReference>
<keyword evidence="5 14" id="KW-0328">Glycosyltransferase</keyword>
<reference evidence="14 15" key="1">
    <citation type="submission" date="2023-03" db="EMBL/GenBank/DDBJ databases">
        <title>Mating type loci evolution in Malassezia.</title>
        <authorList>
            <person name="Coelho M.A."/>
        </authorList>
    </citation>
    <scope>NUCLEOTIDE SEQUENCE [LARGE SCALE GENOMIC DNA]</scope>
    <source>
        <strain evidence="14 15">CBS 13387</strain>
    </source>
</reference>
<dbReference type="SUPFAM" id="SSF53756">
    <property type="entry name" value="UDP-Glycosyltransferase/glycogen phosphorylase"/>
    <property type="match status" value="1"/>
</dbReference>
<dbReference type="Gene3D" id="1.25.10.10">
    <property type="entry name" value="Leucine-rich Repeat Variant"/>
    <property type="match status" value="1"/>
</dbReference>
<dbReference type="GO" id="GO:0006506">
    <property type="term" value="P:GPI anchor biosynthetic process"/>
    <property type="evidence" value="ECO:0007669"/>
    <property type="project" value="UniProtKB-KW"/>
</dbReference>
<protein>
    <recommendedName>
        <fullName evidence="8">Phosphatidylinositol N-acetylglucosaminyltransferase GPI3 subunit</fullName>
        <ecNumber evidence="3">2.4.1.198</ecNumber>
    </recommendedName>
    <alternativeName>
        <fullName evidence="7">GlcNAc-PI synthesis protein</fullName>
    </alternativeName>
</protein>
<dbReference type="InterPro" id="IPR056842">
    <property type="entry name" value="THADA-like_TPR_C"/>
</dbReference>
<dbReference type="InterPro" id="IPR056843">
    <property type="entry name" value="THADA-like_TPR"/>
</dbReference>
<dbReference type="EC" id="2.4.1.198" evidence="3"/>
<evidence type="ECO:0000259" key="9">
    <source>
        <dbReference type="Pfam" id="PF00534"/>
    </source>
</evidence>
<dbReference type="Pfam" id="PF08288">
    <property type="entry name" value="PIGA"/>
    <property type="match status" value="1"/>
</dbReference>
<dbReference type="InterPro" id="IPR001296">
    <property type="entry name" value="Glyco_trans_1"/>
</dbReference>